<reference evidence="2 3" key="1">
    <citation type="submission" date="2015-07" db="EMBL/GenBank/DDBJ databases">
        <title>Isolation and Genomic Characterization of a Novel Halophilic Metal-Reducing Deltaproteobacterium from the Deep Subsurface.</title>
        <authorList>
            <person name="Badalamenti J.P."/>
            <person name="Summers Z.M."/>
            <person name="Gralnick J.A."/>
            <person name="Bond D.R."/>
        </authorList>
    </citation>
    <scope>NUCLEOTIDE SEQUENCE [LARGE SCALE GENOMIC DNA]</scope>
    <source>
        <strain evidence="2 3">WTL</strain>
    </source>
</reference>
<evidence type="ECO:0000313" key="3">
    <source>
        <dbReference type="Proteomes" id="UP000057158"/>
    </source>
</evidence>
<keyword evidence="3" id="KW-1185">Reference proteome</keyword>
<evidence type="ECO:0000259" key="1">
    <source>
        <dbReference type="PROSITE" id="PS50943"/>
    </source>
</evidence>
<dbReference type="RefSeq" id="WP_053551065.1">
    <property type="nucleotide sequence ID" value="NZ_CP010802.1"/>
</dbReference>
<dbReference type="SUPFAM" id="SSF47413">
    <property type="entry name" value="lambda repressor-like DNA-binding domains"/>
    <property type="match status" value="1"/>
</dbReference>
<dbReference type="PROSITE" id="PS50943">
    <property type="entry name" value="HTH_CROC1"/>
    <property type="match status" value="1"/>
</dbReference>
<gene>
    <name evidence="2" type="ORF">DSOUD_2255</name>
</gene>
<dbReference type="Pfam" id="PF01381">
    <property type="entry name" value="HTH_3"/>
    <property type="match status" value="1"/>
</dbReference>
<dbReference type="Gene3D" id="1.10.260.40">
    <property type="entry name" value="lambda repressor-like DNA-binding domains"/>
    <property type="match status" value="1"/>
</dbReference>
<dbReference type="GO" id="GO:0003677">
    <property type="term" value="F:DNA binding"/>
    <property type="evidence" value="ECO:0007669"/>
    <property type="project" value="InterPro"/>
</dbReference>
<proteinExistence type="predicted"/>
<evidence type="ECO:0000313" key="2">
    <source>
        <dbReference type="EMBL" id="ALC17019.1"/>
    </source>
</evidence>
<dbReference type="InterPro" id="IPR001387">
    <property type="entry name" value="Cro/C1-type_HTH"/>
</dbReference>
<protein>
    <submittedName>
        <fullName evidence="2">Helix-turn-helix protein</fullName>
    </submittedName>
</protein>
<feature type="domain" description="HTH cro/C1-type" evidence="1">
    <location>
        <begin position="59"/>
        <end position="113"/>
    </location>
</feature>
<dbReference type="InterPro" id="IPR010982">
    <property type="entry name" value="Lambda_DNA-bd_dom_sf"/>
</dbReference>
<accession>A0A0M3QFY1</accession>
<dbReference type="KEGG" id="des:DSOUD_2255"/>
<dbReference type="CDD" id="cd00093">
    <property type="entry name" value="HTH_XRE"/>
    <property type="match status" value="1"/>
</dbReference>
<name>A0A0M3QFY1_9BACT</name>
<organism evidence="2 3">
    <name type="scientific">Desulfuromonas soudanensis</name>
    <dbReference type="NCBI Taxonomy" id="1603606"/>
    <lineage>
        <taxon>Bacteria</taxon>
        <taxon>Pseudomonadati</taxon>
        <taxon>Thermodesulfobacteriota</taxon>
        <taxon>Desulfuromonadia</taxon>
        <taxon>Desulfuromonadales</taxon>
        <taxon>Desulfuromonadaceae</taxon>
        <taxon>Desulfuromonas</taxon>
    </lineage>
</organism>
<dbReference type="PATRIC" id="fig|1603606.3.peg.2437"/>
<dbReference type="STRING" id="1603606.DSOUD_2255"/>
<sequence length="115" mass="13009">MSKPIEYQTIEHCGHPAFVLVPWEEWKRVQPLLEAEKARAGGIPQEVVEAHILRDEPLIKAWREHLGITQEELAIRLGVSQAAIAKFERPDARLRTVTLKKIAAAMGLDAERLRA</sequence>
<dbReference type="AlphaFoldDB" id="A0A0M3QFY1"/>
<dbReference type="Proteomes" id="UP000057158">
    <property type="component" value="Chromosome"/>
</dbReference>
<dbReference type="EMBL" id="CP010802">
    <property type="protein sequence ID" value="ALC17019.1"/>
    <property type="molecule type" value="Genomic_DNA"/>
</dbReference>
<dbReference type="SMART" id="SM00530">
    <property type="entry name" value="HTH_XRE"/>
    <property type="match status" value="1"/>
</dbReference>
<dbReference type="OrthoDB" id="5679339at2"/>